<keyword evidence="1" id="KW-1185">Reference proteome</keyword>
<name>A0A915EX09_9BILA</name>
<protein>
    <submittedName>
        <fullName evidence="2">Uncharacterized protein</fullName>
    </submittedName>
</protein>
<sequence>MITRSRAAMNRSKWTLNGASIYLEAAKKSLAMGRSEVEEAKSLILVSHCMPRLVCGVLSNKESTAVSSPCGAGGTIKNLTVIKNLTKALENFELWTKQARSCL</sequence>
<dbReference type="Proteomes" id="UP000887574">
    <property type="component" value="Unplaced"/>
</dbReference>
<accession>A0A915EX09</accession>
<organism evidence="1 2">
    <name type="scientific">Ditylenchus dipsaci</name>
    <dbReference type="NCBI Taxonomy" id="166011"/>
    <lineage>
        <taxon>Eukaryota</taxon>
        <taxon>Metazoa</taxon>
        <taxon>Ecdysozoa</taxon>
        <taxon>Nematoda</taxon>
        <taxon>Chromadorea</taxon>
        <taxon>Rhabditida</taxon>
        <taxon>Tylenchina</taxon>
        <taxon>Tylenchomorpha</taxon>
        <taxon>Sphaerularioidea</taxon>
        <taxon>Anguinidae</taxon>
        <taxon>Anguininae</taxon>
        <taxon>Ditylenchus</taxon>
    </lineage>
</organism>
<dbReference type="AlphaFoldDB" id="A0A915EX09"/>
<evidence type="ECO:0000313" key="2">
    <source>
        <dbReference type="WBParaSite" id="jg9919"/>
    </source>
</evidence>
<dbReference type="WBParaSite" id="jg9919">
    <property type="protein sequence ID" value="jg9919"/>
    <property type="gene ID" value="jg9919"/>
</dbReference>
<reference evidence="2" key="1">
    <citation type="submission" date="2022-11" db="UniProtKB">
        <authorList>
            <consortium name="WormBaseParasite"/>
        </authorList>
    </citation>
    <scope>IDENTIFICATION</scope>
</reference>
<evidence type="ECO:0000313" key="1">
    <source>
        <dbReference type="Proteomes" id="UP000887574"/>
    </source>
</evidence>
<proteinExistence type="predicted"/>